<dbReference type="InterPro" id="IPR001959">
    <property type="entry name" value="Transposase"/>
</dbReference>
<comment type="similarity">
    <text evidence="1">In the C-terminal section; belongs to the transposase 35 family.</text>
</comment>
<name>A0A0E4HCC0_9BACL</name>
<keyword evidence="4" id="KW-0233">DNA recombination</keyword>
<keyword evidence="2" id="KW-0815">Transposition</keyword>
<dbReference type="Pfam" id="PF07282">
    <property type="entry name" value="Cas12f1-like_TNB"/>
    <property type="match status" value="1"/>
</dbReference>
<reference evidence="8" key="1">
    <citation type="submission" date="2015-03" db="EMBL/GenBank/DDBJ databases">
        <authorList>
            <person name="Wibberg D."/>
        </authorList>
    </citation>
    <scope>NUCLEOTIDE SEQUENCE [LARGE SCALE GENOMIC DNA]</scope>
</reference>
<evidence type="ECO:0000259" key="6">
    <source>
        <dbReference type="Pfam" id="PF07282"/>
    </source>
</evidence>
<dbReference type="InterPro" id="IPR010095">
    <property type="entry name" value="Cas12f1-like_TNB"/>
</dbReference>
<evidence type="ECO:0000313" key="8">
    <source>
        <dbReference type="Proteomes" id="UP000033163"/>
    </source>
</evidence>
<dbReference type="NCBIfam" id="TIGR01766">
    <property type="entry name" value="IS200/IS605 family accessory protein TnpB-like domain"/>
    <property type="match status" value="1"/>
</dbReference>
<proteinExistence type="inferred from homology"/>
<evidence type="ECO:0000256" key="3">
    <source>
        <dbReference type="ARBA" id="ARBA00023125"/>
    </source>
</evidence>
<feature type="domain" description="Cas12f1-like TNB" evidence="6">
    <location>
        <begin position="377"/>
        <end position="452"/>
    </location>
</feature>
<dbReference type="NCBIfam" id="NF040570">
    <property type="entry name" value="guided_TnpB"/>
    <property type="match status" value="1"/>
</dbReference>
<feature type="domain" description="Probable transposase IS891/IS1136/IS1341" evidence="5">
    <location>
        <begin position="254"/>
        <end position="357"/>
    </location>
</feature>
<accession>A0A0E4HCC0</accession>
<protein>
    <submittedName>
        <fullName evidence="7">Transposase, IS605 OrfB family</fullName>
    </submittedName>
</protein>
<dbReference type="RefSeq" id="WP_046505132.1">
    <property type="nucleotide sequence ID" value="NZ_LN831776.1"/>
</dbReference>
<sequence length="489" mass="56414">MSDSTMMYRTHQVWIKPGHRLFTYLNEACQNARNLYNTTNFYIRQVFTSFGRNEPLQPLQQQVMNTLETRLEAMNERRSFQNRSRLFELPSQENPFVSYPFLDALFKVMDQPDYRALPTQSSQSIMKVVFQNWNGFFTSMKDYRKHPEKYTGKPNIPGYARSPVKEVVFSNQDCVIKERKFLKLPKTRLQLNIGKLGRAHGQLKQVRVVPSHGHYVVELIFACPMEEKEAAQENVLDVKPSDLLVDVNRSDYLMAIDLGVDNLATIVTTTGSKPMIVKGKIVKAINQYYNKMKAHYTGILRQGKEPREGLHTSKRMERLHRKRYLRIKDLFHKASHRLVRLAVEKRIGTIVIGHNDRWKQSSAIGRRNNQSFCHIPHQMLIRMIQYKAAEQGIAVILTEEAYTSKASFLDHDPLPRYGEEGTWTFSGKRIHRGLYRSNKGFIHADVNGAANIMRKVFPNVVAKSTDGIEELDGNQSVNVSTPLVLSILK</sequence>
<dbReference type="Proteomes" id="UP000033163">
    <property type="component" value="Chromosome I"/>
</dbReference>
<gene>
    <name evidence="7" type="ORF">PRIO_4989</name>
</gene>
<evidence type="ECO:0000259" key="5">
    <source>
        <dbReference type="Pfam" id="PF01385"/>
    </source>
</evidence>
<dbReference type="GO" id="GO:0006310">
    <property type="term" value="P:DNA recombination"/>
    <property type="evidence" value="ECO:0007669"/>
    <property type="project" value="UniProtKB-KW"/>
</dbReference>
<organism evidence="7 8">
    <name type="scientific">Paenibacillus riograndensis SBR5</name>
    <dbReference type="NCBI Taxonomy" id="1073571"/>
    <lineage>
        <taxon>Bacteria</taxon>
        <taxon>Bacillati</taxon>
        <taxon>Bacillota</taxon>
        <taxon>Bacilli</taxon>
        <taxon>Bacillales</taxon>
        <taxon>Paenibacillaceae</taxon>
        <taxon>Paenibacillus</taxon>
        <taxon>Paenibacillus sonchi group</taxon>
    </lineage>
</organism>
<evidence type="ECO:0000256" key="4">
    <source>
        <dbReference type="ARBA" id="ARBA00023172"/>
    </source>
</evidence>
<keyword evidence="3" id="KW-0238">DNA-binding</keyword>
<dbReference type="Pfam" id="PF01385">
    <property type="entry name" value="OrfB_IS605"/>
    <property type="match status" value="1"/>
</dbReference>
<dbReference type="AlphaFoldDB" id="A0A0E4HCC0"/>
<dbReference type="PATRIC" id="fig|1073571.4.peg.5360"/>
<dbReference type="GO" id="GO:0003677">
    <property type="term" value="F:DNA binding"/>
    <property type="evidence" value="ECO:0007669"/>
    <property type="project" value="UniProtKB-KW"/>
</dbReference>
<dbReference type="KEGG" id="pri:PRIO_4989"/>
<evidence type="ECO:0000256" key="2">
    <source>
        <dbReference type="ARBA" id="ARBA00022578"/>
    </source>
</evidence>
<dbReference type="GO" id="GO:0032196">
    <property type="term" value="P:transposition"/>
    <property type="evidence" value="ECO:0007669"/>
    <property type="project" value="UniProtKB-KW"/>
</dbReference>
<dbReference type="EMBL" id="LN831776">
    <property type="protein sequence ID" value="CQR57391.1"/>
    <property type="molecule type" value="Genomic_DNA"/>
</dbReference>
<evidence type="ECO:0000256" key="1">
    <source>
        <dbReference type="ARBA" id="ARBA00008761"/>
    </source>
</evidence>
<evidence type="ECO:0000313" key="7">
    <source>
        <dbReference type="EMBL" id="CQR57391.1"/>
    </source>
</evidence>
<dbReference type="HOGENOM" id="CLU_032903_16_0_9"/>